<protein>
    <recommendedName>
        <fullName evidence="4">TPR domain-containing protein</fullName>
    </recommendedName>
</protein>
<keyword evidence="1" id="KW-1133">Transmembrane helix</keyword>
<sequence>MFPIAIGGIVISLGILVIFVPLYYHYAIKAPYHNFPEPVAQKLRRAVYYTVINPDIREANKYFRMALEVAKEMGMNPFSDEVLGIKLSVSDSFEKAGHYKYACDVLEVLRADCKRYIEMYGERFQTTGDRARVLKRLVEISVKLGDLYDTKYMNEPENAERVLTDALEIALRERARRETEGVKQGEGEWMTPEELGATMESLGSHYEQFDQHYLATPLFLQALTLCPPKSCHGVVLMNNISTCLAQQTPPPASLSTSTGSLDAFPDAAAPPRTVLIDQARQWALKAIAHAATITPPDRNEECDVGCAVATHNLAEFFEQQGSLKEARLKYEEAASLAKAAGFREGQVNARAGLKRLKGV</sequence>
<gene>
    <name evidence="2" type="ORF">P154DRAFT_519879</name>
</gene>
<dbReference type="PANTHER" id="PTHR28142:SF1">
    <property type="entry name" value="MITOCHONDRIAL INNER MEMBRANE I-AAA PROTEASE SUPERCOMPLEX SUBUNIT MGR3-RELATED"/>
    <property type="match status" value="1"/>
</dbReference>
<dbReference type="GO" id="GO:0051787">
    <property type="term" value="F:misfolded protein binding"/>
    <property type="evidence" value="ECO:0007669"/>
    <property type="project" value="TreeGrafter"/>
</dbReference>
<accession>A0A6A5WX32</accession>
<dbReference type="GO" id="GO:0006515">
    <property type="term" value="P:protein quality control for misfolded or incompletely synthesized proteins"/>
    <property type="evidence" value="ECO:0007669"/>
    <property type="project" value="TreeGrafter"/>
</dbReference>
<evidence type="ECO:0000256" key="1">
    <source>
        <dbReference type="SAM" id="Phobius"/>
    </source>
</evidence>
<name>A0A6A5WX32_9PLEO</name>
<evidence type="ECO:0000313" key="3">
    <source>
        <dbReference type="Proteomes" id="UP000799779"/>
    </source>
</evidence>
<dbReference type="CDD" id="cd24145">
    <property type="entry name" value="Mgr3-like"/>
    <property type="match status" value="1"/>
</dbReference>
<feature type="transmembrane region" description="Helical" evidence="1">
    <location>
        <begin position="6"/>
        <end position="24"/>
    </location>
</feature>
<dbReference type="Gene3D" id="1.25.40.10">
    <property type="entry name" value="Tetratricopeptide repeat domain"/>
    <property type="match status" value="1"/>
</dbReference>
<organism evidence="2 3">
    <name type="scientific">Amniculicola lignicola CBS 123094</name>
    <dbReference type="NCBI Taxonomy" id="1392246"/>
    <lineage>
        <taxon>Eukaryota</taxon>
        <taxon>Fungi</taxon>
        <taxon>Dikarya</taxon>
        <taxon>Ascomycota</taxon>
        <taxon>Pezizomycotina</taxon>
        <taxon>Dothideomycetes</taxon>
        <taxon>Pleosporomycetidae</taxon>
        <taxon>Pleosporales</taxon>
        <taxon>Amniculicolaceae</taxon>
        <taxon>Amniculicola</taxon>
    </lineage>
</organism>
<reference evidence="2" key="1">
    <citation type="journal article" date="2020" name="Stud. Mycol.">
        <title>101 Dothideomycetes genomes: a test case for predicting lifestyles and emergence of pathogens.</title>
        <authorList>
            <person name="Haridas S."/>
            <person name="Albert R."/>
            <person name="Binder M."/>
            <person name="Bloem J."/>
            <person name="Labutti K."/>
            <person name="Salamov A."/>
            <person name="Andreopoulos B."/>
            <person name="Baker S."/>
            <person name="Barry K."/>
            <person name="Bills G."/>
            <person name="Bluhm B."/>
            <person name="Cannon C."/>
            <person name="Castanera R."/>
            <person name="Culley D."/>
            <person name="Daum C."/>
            <person name="Ezra D."/>
            <person name="Gonzalez J."/>
            <person name="Henrissat B."/>
            <person name="Kuo A."/>
            <person name="Liang C."/>
            <person name="Lipzen A."/>
            <person name="Lutzoni F."/>
            <person name="Magnuson J."/>
            <person name="Mondo S."/>
            <person name="Nolan M."/>
            <person name="Ohm R."/>
            <person name="Pangilinan J."/>
            <person name="Park H.-J."/>
            <person name="Ramirez L."/>
            <person name="Alfaro M."/>
            <person name="Sun H."/>
            <person name="Tritt A."/>
            <person name="Yoshinaga Y."/>
            <person name="Zwiers L.-H."/>
            <person name="Turgeon B."/>
            <person name="Goodwin S."/>
            <person name="Spatafora J."/>
            <person name="Crous P."/>
            <person name="Grigoriev I."/>
        </authorList>
    </citation>
    <scope>NUCLEOTIDE SEQUENCE</scope>
    <source>
        <strain evidence="2">CBS 123094</strain>
    </source>
</reference>
<dbReference type="InterPro" id="IPR040201">
    <property type="entry name" value="Mrg3-like"/>
</dbReference>
<dbReference type="Proteomes" id="UP000799779">
    <property type="component" value="Unassembled WGS sequence"/>
</dbReference>
<evidence type="ECO:0008006" key="4">
    <source>
        <dbReference type="Google" id="ProtNLM"/>
    </source>
</evidence>
<evidence type="ECO:0000313" key="2">
    <source>
        <dbReference type="EMBL" id="KAF2003655.1"/>
    </source>
</evidence>
<keyword evidence="3" id="KW-1185">Reference proteome</keyword>
<dbReference type="EMBL" id="ML977571">
    <property type="protein sequence ID" value="KAF2003655.1"/>
    <property type="molecule type" value="Genomic_DNA"/>
</dbReference>
<dbReference type="GO" id="GO:0031942">
    <property type="term" value="C:i-AAA complex"/>
    <property type="evidence" value="ECO:0007669"/>
    <property type="project" value="TreeGrafter"/>
</dbReference>
<dbReference type="PANTHER" id="PTHR28142">
    <property type="entry name" value="MITOCHONDRIAL INNER MEMBRANE I-AAA PROTEASE SUPERCOMPLEX SUBUNIT MGR3-RELATED"/>
    <property type="match status" value="1"/>
</dbReference>
<keyword evidence="1" id="KW-0472">Membrane</keyword>
<dbReference type="InterPro" id="IPR011990">
    <property type="entry name" value="TPR-like_helical_dom_sf"/>
</dbReference>
<proteinExistence type="predicted"/>
<dbReference type="AlphaFoldDB" id="A0A6A5WX32"/>
<keyword evidence="1" id="KW-0812">Transmembrane</keyword>
<dbReference type="OrthoDB" id="10050400at2759"/>